<evidence type="ECO:0000256" key="7">
    <source>
        <dbReference type="ARBA" id="ARBA00022729"/>
    </source>
</evidence>
<dbReference type="EMBL" id="OOGT01000090">
    <property type="protein sequence ID" value="SPL70907.1"/>
    <property type="molecule type" value="Genomic_DNA"/>
</dbReference>
<evidence type="ECO:0000256" key="2">
    <source>
        <dbReference type="ARBA" id="ARBA00008064"/>
    </source>
</evidence>
<comment type="similarity">
    <text evidence="2">Belongs to the fimbrial export usher family.</text>
</comment>
<dbReference type="GO" id="GO:0009297">
    <property type="term" value="P:pilus assembly"/>
    <property type="evidence" value="ECO:0007669"/>
    <property type="project" value="InterPro"/>
</dbReference>
<evidence type="ECO:0000256" key="9">
    <source>
        <dbReference type="ARBA" id="ARBA00023237"/>
    </source>
</evidence>
<keyword evidence="6" id="KW-0812">Transmembrane</keyword>
<dbReference type="Proteomes" id="UP000245974">
    <property type="component" value="Unassembled WGS sequence"/>
</dbReference>
<dbReference type="InterPro" id="IPR042186">
    <property type="entry name" value="FimD_plug_dom"/>
</dbReference>
<dbReference type="PANTHER" id="PTHR30451">
    <property type="entry name" value="OUTER MEMBRANE USHER PROTEIN"/>
    <property type="match status" value="1"/>
</dbReference>
<dbReference type="InParanoid" id="A0A2U3MZQ7"/>
<accession>A0A2U3MZQ7</accession>
<keyword evidence="9" id="KW-0998">Cell outer membrane</keyword>
<dbReference type="Pfam" id="PF13954">
    <property type="entry name" value="PapC_N"/>
    <property type="match status" value="1"/>
</dbReference>
<evidence type="ECO:0000256" key="10">
    <source>
        <dbReference type="SAM" id="SignalP"/>
    </source>
</evidence>
<keyword evidence="4" id="KW-1134">Transmembrane beta strand</keyword>
<reference evidence="14" key="1">
    <citation type="submission" date="2018-03" db="EMBL/GenBank/DDBJ databases">
        <authorList>
            <person name="Blom J."/>
        </authorList>
    </citation>
    <scope>NUCLEOTIDE SEQUENCE [LARGE SCALE GENOMIC DNA]</scope>
    <source>
        <strain evidence="14">KPC-SM-21</strain>
    </source>
</reference>
<dbReference type="PANTHER" id="PTHR30451:SF21">
    <property type="entry name" value="FIMBRIAL USHER DOMAIN-CONTAINING PROTEIN YDET-RELATED"/>
    <property type="match status" value="1"/>
</dbReference>
<dbReference type="InterPro" id="IPR037224">
    <property type="entry name" value="PapC_N_sf"/>
</dbReference>
<name>A0A2U3MZQ7_9GAMM</name>
<dbReference type="RefSeq" id="WP_121974357.1">
    <property type="nucleotide sequence ID" value="NZ_OOGT01000090.1"/>
</dbReference>
<proteinExistence type="inferred from homology"/>
<dbReference type="Gene3D" id="2.60.40.3110">
    <property type="match status" value="1"/>
</dbReference>
<keyword evidence="14" id="KW-1185">Reference proteome</keyword>
<dbReference type="Pfam" id="PF13953">
    <property type="entry name" value="PapC_C"/>
    <property type="match status" value="1"/>
</dbReference>
<evidence type="ECO:0000256" key="8">
    <source>
        <dbReference type="ARBA" id="ARBA00023136"/>
    </source>
</evidence>
<evidence type="ECO:0000313" key="13">
    <source>
        <dbReference type="EMBL" id="SPL70907.1"/>
    </source>
</evidence>
<dbReference type="Pfam" id="PF00577">
    <property type="entry name" value="Usher"/>
    <property type="match status" value="1"/>
</dbReference>
<evidence type="ECO:0000313" key="14">
    <source>
        <dbReference type="Proteomes" id="UP000245974"/>
    </source>
</evidence>
<dbReference type="GO" id="GO:0015473">
    <property type="term" value="F:fimbrial usher porin activity"/>
    <property type="evidence" value="ECO:0007669"/>
    <property type="project" value="InterPro"/>
</dbReference>
<evidence type="ECO:0000259" key="12">
    <source>
        <dbReference type="Pfam" id="PF13954"/>
    </source>
</evidence>
<protein>
    <submittedName>
        <fullName evidence="13">Outer membrane usher protein FimD</fullName>
    </submittedName>
</protein>
<dbReference type="InterPro" id="IPR025949">
    <property type="entry name" value="PapC-like_C"/>
</dbReference>
<feature type="domain" description="PapC N-terminal" evidence="12">
    <location>
        <begin position="31"/>
        <end position="174"/>
    </location>
</feature>
<organism evidence="13 14">
    <name type="scientific">Acinetobacter stercoris</name>
    <dbReference type="NCBI Taxonomy" id="2126983"/>
    <lineage>
        <taxon>Bacteria</taxon>
        <taxon>Pseudomonadati</taxon>
        <taxon>Pseudomonadota</taxon>
        <taxon>Gammaproteobacteria</taxon>
        <taxon>Moraxellales</taxon>
        <taxon>Moraxellaceae</taxon>
        <taxon>Acinetobacter</taxon>
    </lineage>
</organism>
<keyword evidence="5" id="KW-1029">Fimbrium biogenesis</keyword>
<keyword evidence="7 10" id="KW-0732">Signal</keyword>
<evidence type="ECO:0000256" key="5">
    <source>
        <dbReference type="ARBA" id="ARBA00022558"/>
    </source>
</evidence>
<dbReference type="Gene3D" id="3.10.20.410">
    <property type="match status" value="1"/>
</dbReference>
<dbReference type="AlphaFoldDB" id="A0A2U3MZQ7"/>
<keyword evidence="3" id="KW-0813">Transport</keyword>
<keyword evidence="8" id="KW-0472">Membrane</keyword>
<dbReference type="InterPro" id="IPR000015">
    <property type="entry name" value="Fimb_usher"/>
</dbReference>
<dbReference type="SUPFAM" id="SSF141729">
    <property type="entry name" value="FimD N-terminal domain-like"/>
    <property type="match status" value="1"/>
</dbReference>
<evidence type="ECO:0000256" key="1">
    <source>
        <dbReference type="ARBA" id="ARBA00004571"/>
    </source>
</evidence>
<comment type="subcellular location">
    <subcellularLocation>
        <location evidence="1">Cell outer membrane</location>
        <topology evidence="1">Multi-pass membrane protein</topology>
    </subcellularLocation>
</comment>
<evidence type="ECO:0000256" key="3">
    <source>
        <dbReference type="ARBA" id="ARBA00022448"/>
    </source>
</evidence>
<dbReference type="InterPro" id="IPR025885">
    <property type="entry name" value="PapC_N"/>
</dbReference>
<dbReference type="OrthoDB" id="6554712at2"/>
<dbReference type="GO" id="GO:0009279">
    <property type="term" value="C:cell outer membrane"/>
    <property type="evidence" value="ECO:0007669"/>
    <property type="project" value="UniProtKB-SubCell"/>
</dbReference>
<sequence length="859" mass="96186">MKIKERTLRRTLKCSVLALTSAIHLAYADTEFNAAFLSMGDQKADDASLEAVEQGYDIMPGRYQFAVYLNQEQIDNRVIEFYKDHNKVRPCITPEYLSDYGILLKQEQYSLVQDKACVLLSELIPNANVSFDAGLQRLDLSIPQINLEYRPRGYIPEKLYNQGITAAVLNYNFSGSHVKNDGGDDFNNFYALLNGGFNFGAWRYRNQSSFTSQSRSKDRWQSISNKLERDILPWQSRLELGDAYTNSDVFDSFSFRGIQLSSDELQLPYGIQNYAPVVRGVAATNAIVEVRQNGYVIYSTNVAPGAFEIKDIVSANDSGDLDVRIIENNGQIKEFKQPYSAVPNMLRPGRWKYQITAGRYRTGNYDNDYEPYFGKATVAYGLNNAITPYGGLLIADAHYQSAGLGLGLSLGKIGAFSADVTYANNKLASGGTSDGTSYRFLYSKSLNTYGTNFKVIGYRYSTRGFYDFADAVAERSQWQNDHYRYSYLMPNYDQVNTLTDDERRRYYYSSNYYNKKNQVQVALSQSLGRFGQLYANLSNIDYWNAGQSQRSWQLGYNTYIKGASIGLYYQKNKSQFIESDYSVGLNMTVPLGKSNKNPHNYTSTTSYQYNQQTGSMLQTGVSGNFLKDKNLQLQAQTGYSEQNKESFYLNGSYQGSHADADASYSYSDNYQQISGNLRGGVLVHSGGMVFGREMTSTPILIEAKGATGVRIENQPGLVIGKNGYALINASNAYRRNRIALRAEDLGSNINIDQTVERDIVPTKDAIIKVRFDVSRGQNILAHLNHVNGQNVALGTTIYNQANKNLGIVGTDGAAYIVAIQSGEELIARWGDDATEQCRFKVPELDSKSIGYTEADITCE</sequence>
<evidence type="ECO:0000256" key="6">
    <source>
        <dbReference type="ARBA" id="ARBA00022692"/>
    </source>
</evidence>
<dbReference type="Gene3D" id="2.60.40.2070">
    <property type="match status" value="1"/>
</dbReference>
<gene>
    <name evidence="13" type="primary">fimD_3</name>
    <name evidence="13" type="ORF">KPC_2085</name>
</gene>
<evidence type="ECO:0000256" key="4">
    <source>
        <dbReference type="ARBA" id="ARBA00022452"/>
    </source>
</evidence>
<feature type="chain" id="PRO_5015688793" evidence="10">
    <location>
        <begin position="29"/>
        <end position="859"/>
    </location>
</feature>
<dbReference type="InterPro" id="IPR043142">
    <property type="entry name" value="PapC-like_C_sf"/>
</dbReference>
<evidence type="ECO:0000259" key="11">
    <source>
        <dbReference type="Pfam" id="PF13953"/>
    </source>
</evidence>
<feature type="domain" description="PapC-like C-terminal" evidence="11">
    <location>
        <begin position="781"/>
        <end position="840"/>
    </location>
</feature>
<feature type="signal peptide" evidence="10">
    <location>
        <begin position="1"/>
        <end position="28"/>
    </location>
</feature>
<dbReference type="Gene3D" id="2.60.40.2610">
    <property type="entry name" value="Outer membrane usher protein FimD, plug domain"/>
    <property type="match status" value="1"/>
</dbReference>